<name>A0A6J6VN90_9ZZZZ</name>
<evidence type="ECO:0000313" key="3">
    <source>
        <dbReference type="EMBL" id="CAB4772994.1"/>
    </source>
</evidence>
<reference evidence="3" key="1">
    <citation type="submission" date="2020-05" db="EMBL/GenBank/DDBJ databases">
        <authorList>
            <person name="Chiriac C."/>
            <person name="Salcher M."/>
            <person name="Ghai R."/>
            <person name="Kavagutti S V."/>
        </authorList>
    </citation>
    <scope>NUCLEOTIDE SEQUENCE</scope>
</reference>
<dbReference type="EMBL" id="CAEZWM010000099">
    <property type="protein sequence ID" value="CAB4659393.1"/>
    <property type="molecule type" value="Genomic_DNA"/>
</dbReference>
<sequence>MKLRRFRHLSKRFFVALWPVAPSSQDLEWAESLLWEGERGLFATLPNHDQRHLIGVARRVDASLGDLSEERWIAAALLHDVGKAQSGLGPIRRAFATIWIELKGVDGLALSQRAWSRRVYVYSQHPSLGCEDIRSCGGHEEAALWAKAHDDPKQWSATGFPSAVIDALTKSDDD</sequence>
<dbReference type="AlphaFoldDB" id="A0A6J6VN90"/>
<dbReference type="EMBL" id="CAEZZU010000035">
    <property type="protein sequence ID" value="CAB4772994.1"/>
    <property type="molecule type" value="Genomic_DNA"/>
</dbReference>
<dbReference type="InterPro" id="IPR006674">
    <property type="entry name" value="HD_domain"/>
</dbReference>
<dbReference type="Pfam" id="PF01966">
    <property type="entry name" value="HD"/>
    <property type="match status" value="1"/>
</dbReference>
<feature type="domain" description="HD" evidence="1">
    <location>
        <begin position="56"/>
        <end position="152"/>
    </location>
</feature>
<proteinExistence type="predicted"/>
<dbReference type="SUPFAM" id="SSF109604">
    <property type="entry name" value="HD-domain/PDEase-like"/>
    <property type="match status" value="1"/>
</dbReference>
<evidence type="ECO:0000313" key="4">
    <source>
        <dbReference type="EMBL" id="CAB4860817.1"/>
    </source>
</evidence>
<dbReference type="EMBL" id="CAFBLK010000049">
    <property type="protein sequence ID" value="CAB4860817.1"/>
    <property type="molecule type" value="Genomic_DNA"/>
</dbReference>
<evidence type="ECO:0000259" key="1">
    <source>
        <dbReference type="Pfam" id="PF01966"/>
    </source>
</evidence>
<evidence type="ECO:0000313" key="2">
    <source>
        <dbReference type="EMBL" id="CAB4659393.1"/>
    </source>
</evidence>
<organism evidence="3">
    <name type="scientific">freshwater metagenome</name>
    <dbReference type="NCBI Taxonomy" id="449393"/>
    <lineage>
        <taxon>unclassified sequences</taxon>
        <taxon>metagenomes</taxon>
        <taxon>ecological metagenomes</taxon>
    </lineage>
</organism>
<accession>A0A6J6VN90</accession>
<protein>
    <submittedName>
        <fullName evidence="3">Unannotated protein</fullName>
    </submittedName>
</protein>
<gene>
    <name evidence="2" type="ORF">UFOPK2242_00869</name>
    <name evidence="3" type="ORF">UFOPK2925_00383</name>
    <name evidence="4" type="ORF">UFOPK3317_00398</name>
</gene>